<dbReference type="Gene3D" id="3.40.1440.10">
    <property type="entry name" value="GIY-YIG endonuclease"/>
    <property type="match status" value="1"/>
</dbReference>
<evidence type="ECO:0000259" key="1">
    <source>
        <dbReference type="PROSITE" id="PS50164"/>
    </source>
</evidence>
<reference evidence="2 3" key="1">
    <citation type="journal article" date="2015" name="Genome Biol. Evol.">
        <title>Phylogenomic analyses indicate that early fungi evolved digesting cell walls of algal ancestors of land plants.</title>
        <authorList>
            <person name="Chang Y."/>
            <person name="Wang S."/>
            <person name="Sekimoto S."/>
            <person name="Aerts A.L."/>
            <person name="Choi C."/>
            <person name="Clum A."/>
            <person name="LaButti K.M."/>
            <person name="Lindquist E.A."/>
            <person name="Yee Ngan C."/>
            <person name="Ohm R.A."/>
            <person name="Salamov A.A."/>
            <person name="Grigoriev I.V."/>
            <person name="Spatafora J.W."/>
            <person name="Berbee M.L."/>
        </authorList>
    </citation>
    <scope>NUCLEOTIDE SEQUENCE [LARGE SCALE GENOMIC DNA]</scope>
    <source>
        <strain evidence="2 3">NRRL 28638</strain>
    </source>
</reference>
<evidence type="ECO:0000313" key="3">
    <source>
        <dbReference type="Proteomes" id="UP000070444"/>
    </source>
</evidence>
<feature type="non-terminal residue" evidence="2">
    <location>
        <position position="1"/>
    </location>
</feature>
<dbReference type="InterPro" id="IPR048749">
    <property type="entry name" value="SLX1_C"/>
</dbReference>
<dbReference type="InterPro" id="IPR013083">
    <property type="entry name" value="Znf_RING/FYVE/PHD"/>
</dbReference>
<dbReference type="Gene3D" id="3.30.40.10">
    <property type="entry name" value="Zinc/RING finger domain, C3HC4 (zinc finger)"/>
    <property type="match status" value="1"/>
</dbReference>
<dbReference type="PANTHER" id="PTHR20208">
    <property type="entry name" value="STRUCTURE-SPECIFIC ENDONUCLEASE SUBUNIT SLX1"/>
    <property type="match status" value="1"/>
</dbReference>
<keyword evidence="3" id="KW-1185">Reference proteome</keyword>
<dbReference type="InterPro" id="IPR035901">
    <property type="entry name" value="GIY-YIG_endonuc_sf"/>
</dbReference>
<dbReference type="STRING" id="796925.A0A137PCQ3"/>
<gene>
    <name evidence="2" type="ORF">CONCODRAFT_15948</name>
</gene>
<dbReference type="OrthoDB" id="24645at2759"/>
<dbReference type="AlphaFoldDB" id="A0A137PCQ3"/>
<accession>A0A137PCQ3</accession>
<dbReference type="Proteomes" id="UP000070444">
    <property type="component" value="Unassembled WGS sequence"/>
</dbReference>
<dbReference type="SUPFAM" id="SSF82771">
    <property type="entry name" value="GIY-YIG endonuclease"/>
    <property type="match status" value="1"/>
</dbReference>
<dbReference type="Pfam" id="PF01541">
    <property type="entry name" value="GIY-YIG"/>
    <property type="match status" value="1"/>
</dbReference>
<name>A0A137PCQ3_CONC2</name>
<dbReference type="PROSITE" id="PS50164">
    <property type="entry name" value="GIY_YIG"/>
    <property type="match status" value="1"/>
</dbReference>
<organism evidence="2 3">
    <name type="scientific">Conidiobolus coronatus (strain ATCC 28846 / CBS 209.66 / NRRL 28638)</name>
    <name type="common">Delacroixia coronata</name>
    <dbReference type="NCBI Taxonomy" id="796925"/>
    <lineage>
        <taxon>Eukaryota</taxon>
        <taxon>Fungi</taxon>
        <taxon>Fungi incertae sedis</taxon>
        <taxon>Zoopagomycota</taxon>
        <taxon>Entomophthoromycotina</taxon>
        <taxon>Entomophthoromycetes</taxon>
        <taxon>Entomophthorales</taxon>
        <taxon>Ancylistaceae</taxon>
        <taxon>Conidiobolus</taxon>
    </lineage>
</organism>
<dbReference type="OMA" id="INPREER"/>
<dbReference type="Pfam" id="PF21202">
    <property type="entry name" value="SLX1_C"/>
    <property type="match status" value="1"/>
</dbReference>
<dbReference type="EMBL" id="KQ964447">
    <property type="protein sequence ID" value="KXN72777.1"/>
    <property type="molecule type" value="Genomic_DNA"/>
</dbReference>
<evidence type="ECO:0000313" key="2">
    <source>
        <dbReference type="EMBL" id="KXN72777.1"/>
    </source>
</evidence>
<protein>
    <recommendedName>
        <fullName evidence="1">GIY-YIG domain-containing protein</fullName>
    </recommendedName>
</protein>
<dbReference type="SMART" id="SM00465">
    <property type="entry name" value="GIYc"/>
    <property type="match status" value="1"/>
</dbReference>
<sequence length="283" mass="33575">MNPSWITDFEFHCCYLINPREERHKNKCYIGYSNQPDIRIRQHNRERKGGAKKTGRYQNWIFNLIVYDFPNKLSALQFEYAFQNPHKSRQLTQVDLKNTSKEKKLKFKHQVLINLLKVKLYKNFNLKVAIFDSSTFDSIIKLVSNDEELSLSQFKLVDKLEDIYPNRFNIDMFLDLIPPPDESKCELCNKQCNIPEIIYCPNQSCVTIYHQSCLLEEFQTLICNENDIIPSLGFCSICFEEFKWIEWIRFSTKVKHKLDEIDQSCYLHPSSSISRESSPRKTK</sequence>
<dbReference type="InterPro" id="IPR050381">
    <property type="entry name" value="SLX1_endonuclease"/>
</dbReference>
<feature type="domain" description="GIY-YIG" evidence="1">
    <location>
        <begin position="10"/>
        <end position="92"/>
    </location>
</feature>
<dbReference type="InterPro" id="IPR000305">
    <property type="entry name" value="GIY-YIG_endonuc"/>
</dbReference>
<dbReference type="CDD" id="cd10455">
    <property type="entry name" value="GIY-YIG_SLX1"/>
    <property type="match status" value="1"/>
</dbReference>
<proteinExistence type="predicted"/>